<dbReference type="Proteomes" id="UP001310594">
    <property type="component" value="Unassembled WGS sequence"/>
</dbReference>
<gene>
    <name evidence="2" type="ORF">LTR97_010121</name>
</gene>
<proteinExistence type="predicted"/>
<evidence type="ECO:0000313" key="3">
    <source>
        <dbReference type="Proteomes" id="UP001310594"/>
    </source>
</evidence>
<evidence type="ECO:0000313" key="2">
    <source>
        <dbReference type="EMBL" id="KAK5693552.1"/>
    </source>
</evidence>
<comment type="caution">
    <text evidence="2">The sequence shown here is derived from an EMBL/GenBank/DDBJ whole genome shotgun (WGS) entry which is preliminary data.</text>
</comment>
<feature type="region of interest" description="Disordered" evidence="1">
    <location>
        <begin position="1"/>
        <end position="47"/>
    </location>
</feature>
<feature type="region of interest" description="Disordered" evidence="1">
    <location>
        <begin position="78"/>
        <end position="97"/>
    </location>
</feature>
<accession>A0AAN7VNU5</accession>
<reference evidence="2" key="1">
    <citation type="submission" date="2023-08" db="EMBL/GenBank/DDBJ databases">
        <title>Black Yeasts Isolated from many extreme environments.</title>
        <authorList>
            <person name="Coleine C."/>
            <person name="Stajich J.E."/>
            <person name="Selbmann L."/>
        </authorList>
    </citation>
    <scope>NUCLEOTIDE SEQUENCE</scope>
    <source>
        <strain evidence="2">CCFEE 5810</strain>
    </source>
</reference>
<sequence length="391" mass="42984">MVRRVRNTSGKPEAQSPAPTPPVHYEGAAKASSSTSAAGEEHESLSQQLAKALSANEEQRRSVDRLIKALDAADIGGKTASNSSGRIRHVGPQAAESGQPLNRAMDVSIVGVSSLKFDHPNETTDVELVVYNPYMLEQRVFYVQSSSIERTCPGLFQLWANRKSTLGFDIDDDTDGPIRVQRTWSADAVQEYIYHAYTRVCVPRYSPPTKTLKHLWNVMLLAAEWGMPIFLENVPQQFMDMASTLQMHDIYLLTVLLVVAYRCPRASELIIRAKRTVTDAATARSTYILKDTASLWLLNEPGALAMFLADLAGQGYPTGQIQQHIAMHGASRDQVVCGFPGCLHGAAIGGVLDWAYLKSCFKNIWTIAEVPRHPGIMGFVPSTFNTAALSY</sequence>
<dbReference type="EMBL" id="JAVRQU010000017">
    <property type="protein sequence ID" value="KAK5693552.1"/>
    <property type="molecule type" value="Genomic_DNA"/>
</dbReference>
<dbReference type="AlphaFoldDB" id="A0AAN7VNU5"/>
<organism evidence="2 3">
    <name type="scientific">Elasticomyces elasticus</name>
    <dbReference type="NCBI Taxonomy" id="574655"/>
    <lineage>
        <taxon>Eukaryota</taxon>
        <taxon>Fungi</taxon>
        <taxon>Dikarya</taxon>
        <taxon>Ascomycota</taxon>
        <taxon>Pezizomycotina</taxon>
        <taxon>Dothideomycetes</taxon>
        <taxon>Dothideomycetidae</taxon>
        <taxon>Mycosphaerellales</taxon>
        <taxon>Teratosphaeriaceae</taxon>
        <taxon>Elasticomyces</taxon>
    </lineage>
</organism>
<protein>
    <submittedName>
        <fullName evidence="2">Uncharacterized protein</fullName>
    </submittedName>
</protein>
<name>A0AAN7VNU5_9PEZI</name>
<evidence type="ECO:0000256" key="1">
    <source>
        <dbReference type="SAM" id="MobiDB-lite"/>
    </source>
</evidence>
<feature type="compositionally biased region" description="Low complexity" evidence="1">
    <location>
        <begin position="26"/>
        <end position="38"/>
    </location>
</feature>